<organism evidence="7 8">
    <name type="scientific">Nocardioides panacisoli</name>
    <dbReference type="NCBI Taxonomy" id="627624"/>
    <lineage>
        <taxon>Bacteria</taxon>
        <taxon>Bacillati</taxon>
        <taxon>Actinomycetota</taxon>
        <taxon>Actinomycetes</taxon>
        <taxon>Propionibacteriales</taxon>
        <taxon>Nocardioidaceae</taxon>
        <taxon>Nocardioides</taxon>
    </lineage>
</organism>
<keyword evidence="5" id="KW-0804">Transcription</keyword>
<dbReference type="PANTHER" id="PTHR46577">
    <property type="entry name" value="HTH-TYPE TRANSCRIPTIONAL REGULATORY PROTEIN GABR"/>
    <property type="match status" value="1"/>
</dbReference>
<dbReference type="SMART" id="SM00345">
    <property type="entry name" value="HTH_GNTR"/>
    <property type="match status" value="1"/>
</dbReference>
<dbReference type="EMBL" id="BAABAH010000002">
    <property type="protein sequence ID" value="GAA3807066.1"/>
    <property type="molecule type" value="Genomic_DNA"/>
</dbReference>
<reference evidence="8" key="1">
    <citation type="journal article" date="2019" name="Int. J. Syst. Evol. Microbiol.">
        <title>The Global Catalogue of Microorganisms (GCM) 10K type strain sequencing project: providing services to taxonomists for standard genome sequencing and annotation.</title>
        <authorList>
            <consortium name="The Broad Institute Genomics Platform"/>
            <consortium name="The Broad Institute Genome Sequencing Center for Infectious Disease"/>
            <person name="Wu L."/>
            <person name="Ma J."/>
        </authorList>
    </citation>
    <scope>NUCLEOTIDE SEQUENCE [LARGE SCALE GENOMIC DNA]</scope>
    <source>
        <strain evidence="8">JCM 16953</strain>
    </source>
</reference>
<feature type="domain" description="HTH gntR-type" evidence="6">
    <location>
        <begin position="20"/>
        <end position="88"/>
    </location>
</feature>
<dbReference type="PANTHER" id="PTHR46577:SF1">
    <property type="entry name" value="HTH-TYPE TRANSCRIPTIONAL REGULATORY PROTEIN GABR"/>
    <property type="match status" value="1"/>
</dbReference>
<evidence type="ECO:0000256" key="2">
    <source>
        <dbReference type="ARBA" id="ARBA00022898"/>
    </source>
</evidence>
<evidence type="ECO:0000256" key="1">
    <source>
        <dbReference type="ARBA" id="ARBA00005384"/>
    </source>
</evidence>
<dbReference type="Gene3D" id="1.10.10.10">
    <property type="entry name" value="Winged helix-like DNA-binding domain superfamily/Winged helix DNA-binding domain"/>
    <property type="match status" value="1"/>
</dbReference>
<proteinExistence type="inferred from homology"/>
<dbReference type="Pfam" id="PF00392">
    <property type="entry name" value="GntR"/>
    <property type="match status" value="1"/>
</dbReference>
<dbReference type="SUPFAM" id="SSF46785">
    <property type="entry name" value="Winged helix' DNA-binding domain"/>
    <property type="match status" value="1"/>
</dbReference>
<sequence>MNEAISASRLAGLVGGFDRSPAYAGLAGALRELIGDGRIGYGVRLPSERDLMAALEVSRTTVTRAYAVLRDTGYAEARQGAGTFTRLPGGPTRAHDRALWPTDVSPGFIDLVCAAASAPPGIAAAYAEAAAELPAHLGGHGYYPAGLPDLQAAIAQTYADRGLPTLPEQIIVTTGALAASAVVGFALAGPRDRVLMESPTYPNAAQALRVGGGRLVTTPLDPSGWDLDTVESALARRSPRLVHVMPDFHNPTGLVMPEEQRSTYSRLLAKHHATAVVDEAHHLLRLDGQPALAPFAAYSPDAVSVGSASKCIWGGLRLGWIRSPLPLVGRLTQARVGLDLGAPVLEQLVLTRLLTDGIDDLLAAHRARLREQRDALVRALATTLPDWRFRLPAGGMVLWCELPAPGAMALATEAERHGLLLAAGPAFAPEGGLDRFVRLPYTVPVPQLEEAVRRTAAAWAVVRGGGSAPATSSGPSGVLVA</sequence>
<dbReference type="InterPro" id="IPR004839">
    <property type="entry name" value="Aminotransferase_I/II_large"/>
</dbReference>
<accession>A0ABP7I5M2</accession>
<dbReference type="PRINTS" id="PR00035">
    <property type="entry name" value="HTHGNTR"/>
</dbReference>
<dbReference type="InterPro" id="IPR036390">
    <property type="entry name" value="WH_DNA-bd_sf"/>
</dbReference>
<evidence type="ECO:0000313" key="8">
    <source>
        <dbReference type="Proteomes" id="UP001501821"/>
    </source>
</evidence>
<comment type="caution">
    <text evidence="7">The sequence shown here is derived from an EMBL/GenBank/DDBJ whole genome shotgun (WGS) entry which is preliminary data.</text>
</comment>
<dbReference type="Proteomes" id="UP001501821">
    <property type="component" value="Unassembled WGS sequence"/>
</dbReference>
<dbReference type="InterPro" id="IPR015421">
    <property type="entry name" value="PyrdxlP-dep_Trfase_major"/>
</dbReference>
<evidence type="ECO:0000256" key="3">
    <source>
        <dbReference type="ARBA" id="ARBA00023015"/>
    </source>
</evidence>
<dbReference type="CDD" id="cd00609">
    <property type="entry name" value="AAT_like"/>
    <property type="match status" value="1"/>
</dbReference>
<dbReference type="InterPro" id="IPR036388">
    <property type="entry name" value="WH-like_DNA-bd_sf"/>
</dbReference>
<evidence type="ECO:0000259" key="6">
    <source>
        <dbReference type="PROSITE" id="PS50949"/>
    </source>
</evidence>
<name>A0ABP7I5M2_9ACTN</name>
<gene>
    <name evidence="7" type="ORF">GCM10022242_07520</name>
</gene>
<dbReference type="Pfam" id="PF00155">
    <property type="entry name" value="Aminotran_1_2"/>
    <property type="match status" value="1"/>
</dbReference>
<dbReference type="SUPFAM" id="SSF53383">
    <property type="entry name" value="PLP-dependent transferases"/>
    <property type="match status" value="1"/>
</dbReference>
<evidence type="ECO:0000256" key="4">
    <source>
        <dbReference type="ARBA" id="ARBA00023125"/>
    </source>
</evidence>
<dbReference type="InterPro" id="IPR051446">
    <property type="entry name" value="HTH_trans_reg/aminotransferase"/>
</dbReference>
<keyword evidence="4" id="KW-0238">DNA-binding</keyword>
<protein>
    <submittedName>
        <fullName evidence="7">PLP-dependent aminotransferase family protein</fullName>
    </submittedName>
</protein>
<keyword evidence="7" id="KW-0032">Aminotransferase</keyword>
<keyword evidence="3" id="KW-0805">Transcription regulation</keyword>
<dbReference type="GO" id="GO:0008483">
    <property type="term" value="F:transaminase activity"/>
    <property type="evidence" value="ECO:0007669"/>
    <property type="project" value="UniProtKB-KW"/>
</dbReference>
<dbReference type="InterPro" id="IPR000524">
    <property type="entry name" value="Tscrpt_reg_HTH_GntR"/>
</dbReference>
<dbReference type="InterPro" id="IPR015424">
    <property type="entry name" value="PyrdxlP-dep_Trfase"/>
</dbReference>
<keyword evidence="8" id="KW-1185">Reference proteome</keyword>
<dbReference type="PROSITE" id="PS50949">
    <property type="entry name" value="HTH_GNTR"/>
    <property type="match status" value="1"/>
</dbReference>
<evidence type="ECO:0000313" key="7">
    <source>
        <dbReference type="EMBL" id="GAA3807066.1"/>
    </source>
</evidence>
<dbReference type="CDD" id="cd07377">
    <property type="entry name" value="WHTH_GntR"/>
    <property type="match status" value="1"/>
</dbReference>
<comment type="similarity">
    <text evidence="1">In the C-terminal section; belongs to the class-I pyridoxal-phosphate-dependent aminotransferase family.</text>
</comment>
<dbReference type="Gene3D" id="3.40.640.10">
    <property type="entry name" value="Type I PLP-dependent aspartate aminotransferase-like (Major domain)"/>
    <property type="match status" value="1"/>
</dbReference>
<keyword evidence="7" id="KW-0808">Transferase</keyword>
<evidence type="ECO:0000256" key="5">
    <source>
        <dbReference type="ARBA" id="ARBA00023163"/>
    </source>
</evidence>
<dbReference type="RefSeq" id="WP_344772464.1">
    <property type="nucleotide sequence ID" value="NZ_BAABAH010000002.1"/>
</dbReference>
<keyword evidence="2" id="KW-0663">Pyridoxal phosphate</keyword>